<evidence type="ECO:0000313" key="10">
    <source>
        <dbReference type="EMBL" id="TPX74498.1"/>
    </source>
</evidence>
<dbReference type="STRING" id="246404.A0A507FGP5"/>
<keyword evidence="5" id="KW-0282">Flagellum</keyword>
<evidence type="ECO:0000256" key="1">
    <source>
        <dbReference type="ARBA" id="ARBA00004230"/>
    </source>
</evidence>
<dbReference type="Gene3D" id="2.20.110.10">
    <property type="entry name" value="Histone H3 K4-specific methyltransferase SET7/9 N-terminal domain"/>
    <property type="match status" value="4"/>
</dbReference>
<evidence type="ECO:0000256" key="5">
    <source>
        <dbReference type="ARBA" id="ARBA00022846"/>
    </source>
</evidence>
<protein>
    <submittedName>
        <fullName evidence="10">Uncharacterized protein</fullName>
    </submittedName>
</protein>
<organism evidence="10 11">
    <name type="scientific">Chytriomyces confervae</name>
    <dbReference type="NCBI Taxonomy" id="246404"/>
    <lineage>
        <taxon>Eukaryota</taxon>
        <taxon>Fungi</taxon>
        <taxon>Fungi incertae sedis</taxon>
        <taxon>Chytridiomycota</taxon>
        <taxon>Chytridiomycota incertae sedis</taxon>
        <taxon>Chytridiomycetes</taxon>
        <taxon>Chytridiales</taxon>
        <taxon>Chytriomycetaceae</taxon>
        <taxon>Chytriomyces</taxon>
    </lineage>
</organism>
<sequence>MAQELSRLILHSYEGSYLDNPEFTATEPLSTAAEPETSEHDVDPTSTLTKTHSTLPEDPATDLTRNKTRTFHGQGHAVFNSGHSYTGEFHQGFMHGKGTFVWADGQRYEGDFENNRISGTGVYTWNGGSKYIGKVENGLRNGRGTFDCCVTKSQYEGDWKEGKLSGFGRLVYNQDNSFYEGTWLSGQKHGTGTMHYESGNVYVGEWSRNVKHGQGRMVWNNRGEEYTGHWERGVPHGYGVYTWKLSHTKNHQLPMQNKYEGEWMNGKRHGHGVFMYASGARYEGEWKDNLKHGKGSCVFENGRSFIGEFCNDRPVLEAPKFQNEYPFIFDLKGMLPANADAAMLEEAIKSINTVILRHTDDLRYIYSYYCQLGVEPGTNEDNHAITRIHLWKFFDECGLKEKGSSYVDLDRAYVEHLKDDPLFDHIYKNPHDVSHHFIFRDFLDVILRVSHLLYNNKENSNQTALLEHGPAASFSYMIKTDILSALAKKRADKMEDTEPAVVPFQKTLLFEVETIFSDRVYQLYTSLTKRFARRTVTVRMLLHILNDANLITTLSGGSLTITDFIQIVETHIPGVTGDLGSYNLEFELVPYELFTTTYDCLYHKSLHLLHERAYEEAVARTRQEAHLSATQEMELLASEAAAAAAATAAAALAAAELVDGDAGVAPGVLTSQINILTPAAADHVDAPSANQKGKKKNGKEATPAKDNTAPAGTGNAAPAPVKDSAAPKTTLEAGKDKNEKDTRQLSLASGAVSATAAPVDYATSLNNLRKEKESELRLQRKLTCIEEFEDAEGPTADDIRESVHHLFEKFIQMKP</sequence>
<evidence type="ECO:0000256" key="9">
    <source>
        <dbReference type="SAM" id="MobiDB-lite"/>
    </source>
</evidence>
<evidence type="ECO:0000256" key="7">
    <source>
        <dbReference type="ARBA" id="ARBA00023212"/>
    </source>
</evidence>
<dbReference type="SUPFAM" id="SSF82185">
    <property type="entry name" value="Histone H3 K4-specific methyltransferase SET7/9 N-terminal domain"/>
    <property type="match status" value="2"/>
</dbReference>
<dbReference type="AlphaFoldDB" id="A0A507FGP5"/>
<accession>A0A507FGP5</accession>
<feature type="region of interest" description="Disordered" evidence="9">
    <location>
        <begin position="684"/>
        <end position="749"/>
    </location>
</feature>
<proteinExistence type="predicted"/>
<dbReference type="OrthoDB" id="294378at2759"/>
<evidence type="ECO:0000256" key="4">
    <source>
        <dbReference type="ARBA" id="ARBA00022737"/>
    </source>
</evidence>
<dbReference type="InterPro" id="IPR003409">
    <property type="entry name" value="MORN"/>
</dbReference>
<dbReference type="Pfam" id="PF02493">
    <property type="entry name" value="MORN"/>
    <property type="match status" value="9"/>
</dbReference>
<dbReference type="PANTHER" id="PTHR46613">
    <property type="entry name" value="RADIAL SPOKE HEAD 10 HOMOLOG B-RELATED"/>
    <property type="match status" value="1"/>
</dbReference>
<dbReference type="Proteomes" id="UP000320333">
    <property type="component" value="Unassembled WGS sequence"/>
</dbReference>
<keyword evidence="7" id="KW-0206">Cytoskeleton</keyword>
<comment type="subcellular location">
    <subcellularLocation>
        <location evidence="1">Cell projection</location>
        <location evidence="1">Cilium</location>
        <location evidence="1">Flagellum</location>
    </subcellularLocation>
    <subcellularLocation>
        <location evidence="2">Cytoplasm</location>
        <location evidence="2">Cytoskeleton</location>
        <location evidence="2">Cilium axoneme</location>
    </subcellularLocation>
</comment>
<evidence type="ECO:0000256" key="6">
    <source>
        <dbReference type="ARBA" id="ARBA00023069"/>
    </source>
</evidence>
<dbReference type="GO" id="GO:0005930">
    <property type="term" value="C:axoneme"/>
    <property type="evidence" value="ECO:0007669"/>
    <property type="project" value="UniProtKB-SubCell"/>
</dbReference>
<dbReference type="EMBL" id="QEAP01000123">
    <property type="protein sequence ID" value="TPX74498.1"/>
    <property type="molecule type" value="Genomic_DNA"/>
</dbReference>
<dbReference type="PANTHER" id="PTHR46613:SF1">
    <property type="entry name" value="RADIAL SPOKE HEAD 10 HOMOLOG B-RELATED"/>
    <property type="match status" value="1"/>
</dbReference>
<keyword evidence="11" id="KW-1185">Reference proteome</keyword>
<keyword evidence="8" id="KW-0966">Cell projection</keyword>
<evidence type="ECO:0000256" key="8">
    <source>
        <dbReference type="ARBA" id="ARBA00023273"/>
    </source>
</evidence>
<gene>
    <name evidence="10" type="ORF">CcCBS67573_g04244</name>
</gene>
<dbReference type="GO" id="GO:0031514">
    <property type="term" value="C:motile cilium"/>
    <property type="evidence" value="ECO:0007669"/>
    <property type="project" value="UniProtKB-SubCell"/>
</dbReference>
<name>A0A507FGP5_9FUNG</name>
<comment type="caution">
    <text evidence="10">The sequence shown here is derived from an EMBL/GenBank/DDBJ whole genome shotgun (WGS) entry which is preliminary data.</text>
</comment>
<feature type="compositionally biased region" description="Polar residues" evidence="9">
    <location>
        <begin position="44"/>
        <end position="54"/>
    </location>
</feature>
<dbReference type="SMART" id="SM00698">
    <property type="entry name" value="MORN"/>
    <property type="match status" value="9"/>
</dbReference>
<evidence type="ECO:0000256" key="2">
    <source>
        <dbReference type="ARBA" id="ARBA00004430"/>
    </source>
</evidence>
<keyword evidence="4" id="KW-0677">Repeat</keyword>
<evidence type="ECO:0000313" key="11">
    <source>
        <dbReference type="Proteomes" id="UP000320333"/>
    </source>
</evidence>
<feature type="compositionally biased region" description="Basic and acidic residues" evidence="9">
    <location>
        <begin position="733"/>
        <end position="743"/>
    </location>
</feature>
<reference evidence="10 11" key="1">
    <citation type="journal article" date="2019" name="Sci. Rep.">
        <title>Comparative genomics of chytrid fungi reveal insights into the obligate biotrophic and pathogenic lifestyle of Synchytrium endobioticum.</title>
        <authorList>
            <person name="van de Vossenberg B.T.L.H."/>
            <person name="Warris S."/>
            <person name="Nguyen H.D.T."/>
            <person name="van Gent-Pelzer M.P.E."/>
            <person name="Joly D.L."/>
            <person name="van de Geest H.C."/>
            <person name="Bonants P.J.M."/>
            <person name="Smith D.S."/>
            <person name="Levesque C.A."/>
            <person name="van der Lee T.A.J."/>
        </authorList>
    </citation>
    <scope>NUCLEOTIDE SEQUENCE [LARGE SCALE GENOMIC DNA]</scope>
    <source>
        <strain evidence="10 11">CBS 675.73</strain>
    </source>
</reference>
<feature type="compositionally biased region" description="Low complexity" evidence="9">
    <location>
        <begin position="707"/>
        <end position="720"/>
    </location>
</feature>
<feature type="region of interest" description="Disordered" evidence="9">
    <location>
        <begin position="29"/>
        <end position="63"/>
    </location>
</feature>
<keyword evidence="3" id="KW-0963">Cytoplasm</keyword>
<keyword evidence="6" id="KW-0969">Cilium</keyword>
<evidence type="ECO:0000256" key="3">
    <source>
        <dbReference type="ARBA" id="ARBA00022490"/>
    </source>
</evidence>